<dbReference type="GO" id="GO:0062054">
    <property type="term" value="F:fluoride channel activity"/>
    <property type="evidence" value="ECO:0007669"/>
    <property type="project" value="UniProtKB-UniRule"/>
</dbReference>
<keyword evidence="10" id="KW-0479">Metal-binding</keyword>
<comment type="function">
    <text evidence="9 10">Fluoride-specific ion channel. Important for reducing fluoride concentration in the cell, thus reducing its toxicity.</text>
</comment>
<feature type="transmembrane region" description="Helical" evidence="10">
    <location>
        <begin position="39"/>
        <end position="56"/>
    </location>
</feature>
<keyword evidence="5 10" id="KW-0472">Membrane</keyword>
<dbReference type="Pfam" id="PF02537">
    <property type="entry name" value="CRCB"/>
    <property type="match status" value="1"/>
</dbReference>
<dbReference type="GO" id="GO:0140114">
    <property type="term" value="P:cellular detoxification of fluoride"/>
    <property type="evidence" value="ECO:0007669"/>
    <property type="project" value="UniProtKB-UniRule"/>
</dbReference>
<gene>
    <name evidence="10" type="primary">fluC</name>
    <name evidence="10" type="synonym">crcB</name>
    <name evidence="11" type="ORF">LVISKB_0346</name>
</gene>
<dbReference type="PANTHER" id="PTHR28259">
    <property type="entry name" value="FLUORIDE EXPORT PROTEIN 1-RELATED"/>
    <property type="match status" value="1"/>
</dbReference>
<evidence type="ECO:0000256" key="8">
    <source>
        <dbReference type="ARBA" id="ARBA00035585"/>
    </source>
</evidence>
<feature type="binding site" evidence="10">
    <location>
        <position position="79"/>
    </location>
    <ligand>
        <name>Na(+)</name>
        <dbReference type="ChEBI" id="CHEBI:29101"/>
        <note>structural</note>
    </ligand>
</feature>
<comment type="activity regulation">
    <text evidence="10">Na(+) is not transported, but it plays an essential structural role and its presence is essential for fluoride channel function.</text>
</comment>
<keyword evidence="10" id="KW-0813">Transport</keyword>
<evidence type="ECO:0000256" key="7">
    <source>
        <dbReference type="ARBA" id="ARBA00035120"/>
    </source>
</evidence>
<evidence type="ECO:0000256" key="9">
    <source>
        <dbReference type="ARBA" id="ARBA00049940"/>
    </source>
</evidence>
<proteinExistence type="inferred from homology"/>
<keyword evidence="10" id="KW-0915">Sodium</keyword>
<keyword evidence="4 10" id="KW-1133">Transmembrane helix</keyword>
<evidence type="ECO:0000256" key="5">
    <source>
        <dbReference type="ARBA" id="ARBA00023136"/>
    </source>
</evidence>
<evidence type="ECO:0000256" key="1">
    <source>
        <dbReference type="ARBA" id="ARBA00004651"/>
    </source>
</evidence>
<dbReference type="PANTHER" id="PTHR28259:SF1">
    <property type="entry name" value="FLUORIDE EXPORT PROTEIN 1-RELATED"/>
    <property type="match status" value="1"/>
</dbReference>
<organism evidence="11 12">
    <name type="scientific">Levilactobacillus brevis KB290</name>
    <dbReference type="NCBI Taxonomy" id="1001583"/>
    <lineage>
        <taxon>Bacteria</taxon>
        <taxon>Bacillati</taxon>
        <taxon>Bacillota</taxon>
        <taxon>Bacilli</taxon>
        <taxon>Lactobacillales</taxon>
        <taxon>Lactobacillaceae</taxon>
        <taxon>Levilactobacillus</taxon>
    </lineage>
</organism>
<comment type="similarity">
    <text evidence="7 10">Belongs to the fluoride channel Fluc/FEX (TC 1.A.43) family.</text>
</comment>
<evidence type="ECO:0000313" key="12">
    <source>
        <dbReference type="Proteomes" id="UP000012042"/>
    </source>
</evidence>
<comment type="catalytic activity">
    <reaction evidence="8">
        <text>fluoride(in) = fluoride(out)</text>
        <dbReference type="Rhea" id="RHEA:76159"/>
        <dbReference type="ChEBI" id="CHEBI:17051"/>
    </reaction>
    <physiologicalReaction direction="left-to-right" evidence="8">
        <dbReference type="Rhea" id="RHEA:76160"/>
    </physiologicalReaction>
</comment>
<dbReference type="PATRIC" id="fig|1001583.3.peg.337"/>
<evidence type="ECO:0000256" key="6">
    <source>
        <dbReference type="ARBA" id="ARBA00023303"/>
    </source>
</evidence>
<feature type="binding site" evidence="10">
    <location>
        <position position="82"/>
    </location>
    <ligand>
        <name>Na(+)</name>
        <dbReference type="ChEBI" id="CHEBI:29101"/>
        <note>structural</note>
    </ligand>
</feature>
<feature type="transmembrane region" description="Helical" evidence="10">
    <location>
        <begin position="68"/>
        <end position="88"/>
    </location>
</feature>
<dbReference type="HOGENOM" id="CLU_114342_3_0_9"/>
<reference evidence="11 12" key="1">
    <citation type="journal article" date="2013" name="PLoS ONE">
        <title>Genomic Analysis by Deep Sequencing of the Probiotic Lactobacillus brevis KB290 Harboring Nine Plasmids Reveals Genomic Stability.</title>
        <authorList>
            <person name="Fukao M."/>
            <person name="Oshima K."/>
            <person name="Morita H."/>
            <person name="Toh H."/>
            <person name="Suda W."/>
            <person name="Kim S.W."/>
            <person name="Suzuki S."/>
            <person name="Yakabe T."/>
            <person name="Hattori M."/>
            <person name="Yajima N."/>
        </authorList>
    </citation>
    <scope>NUCLEOTIDE SEQUENCE [LARGE SCALE GENOMIC DNA]</scope>
    <source>
        <strain evidence="11 12">KB290</strain>
    </source>
</reference>
<dbReference type="Proteomes" id="UP000012042">
    <property type="component" value="Chromosome"/>
</dbReference>
<dbReference type="GO" id="GO:0005886">
    <property type="term" value="C:plasma membrane"/>
    <property type="evidence" value="ECO:0007669"/>
    <property type="project" value="UniProtKB-SubCell"/>
</dbReference>
<dbReference type="GO" id="GO:0046872">
    <property type="term" value="F:metal ion binding"/>
    <property type="evidence" value="ECO:0007669"/>
    <property type="project" value="UniProtKB-KW"/>
</dbReference>
<dbReference type="KEGG" id="lbk:LVISKB_0346"/>
<keyword evidence="3 10" id="KW-0812">Transmembrane</keyword>
<name>M5AY18_LEVBR</name>
<evidence type="ECO:0000313" key="11">
    <source>
        <dbReference type="EMBL" id="BAN05981.1"/>
    </source>
</evidence>
<dbReference type="HAMAP" id="MF_00454">
    <property type="entry name" value="FluC"/>
    <property type="match status" value="1"/>
</dbReference>
<comment type="subcellular location">
    <subcellularLocation>
        <location evidence="1 10">Cell membrane</location>
        <topology evidence="1 10">Multi-pass membrane protein</topology>
    </subcellularLocation>
</comment>
<dbReference type="AlphaFoldDB" id="M5AY18"/>
<evidence type="ECO:0000256" key="10">
    <source>
        <dbReference type="HAMAP-Rule" id="MF_00454"/>
    </source>
</evidence>
<evidence type="ECO:0000256" key="4">
    <source>
        <dbReference type="ARBA" id="ARBA00022989"/>
    </source>
</evidence>
<dbReference type="EMBL" id="AP012167">
    <property type="protein sequence ID" value="BAN05981.1"/>
    <property type="molecule type" value="Genomic_DNA"/>
</dbReference>
<dbReference type="InterPro" id="IPR003691">
    <property type="entry name" value="FluC"/>
</dbReference>
<keyword evidence="10" id="KW-0406">Ion transport</keyword>
<protein>
    <recommendedName>
        <fullName evidence="10">Fluoride-specific ion channel FluC</fullName>
    </recommendedName>
</protein>
<keyword evidence="2 10" id="KW-1003">Cell membrane</keyword>
<feature type="transmembrane region" description="Helical" evidence="10">
    <location>
        <begin position="100"/>
        <end position="122"/>
    </location>
</feature>
<evidence type="ECO:0000256" key="2">
    <source>
        <dbReference type="ARBA" id="ARBA00022475"/>
    </source>
</evidence>
<feature type="transmembrane region" description="Helical" evidence="10">
    <location>
        <begin position="7"/>
        <end position="27"/>
    </location>
</feature>
<accession>M5AY18</accession>
<sequence>MRGAYTVAKGFSIMIFAFIGGSSRYLVGQAMPATTGFPWATLLINLVGCGVLAWLSHAKRLTAHWPEAVTIGLGVGGVGAFTTFSTFSVETVRLLNGQHWGIAAAYLSATLLGGLLCSWLGVWTARRWWTFRVEEE</sequence>
<evidence type="ECO:0000256" key="3">
    <source>
        <dbReference type="ARBA" id="ARBA00022692"/>
    </source>
</evidence>
<keyword evidence="6 10" id="KW-0407">Ion channel</keyword>